<sequence length="202" mass="22228">MCADPRAGPPGPIWYVRKSGVPFKHEADNTKVVDQVKRTVSSEDPPRVYTLHFVFIMNINANDCRLVEGRYRIMVNNQRVFVDHDNVMADNGPPQIATVGHYSLTYFVVNCYHVTSVSTSADTAKKTATAPMLFTTKQRRSTPSILRVGSPSIWSTSAKGPPLAPLDTGQSPGMATITPSRQYPLRMVGLHQEVGARSPSQT</sequence>
<name>A0A0C3D9Z8_9AGAM</name>
<dbReference type="HOGENOM" id="CLU_1355375_0_0_1"/>
<dbReference type="Proteomes" id="UP000053989">
    <property type="component" value="Unassembled WGS sequence"/>
</dbReference>
<proteinExistence type="predicted"/>
<gene>
    <name evidence="1" type="ORF">SCLCIDRAFT_1132716</name>
</gene>
<accession>A0A0C3D9Z8</accession>
<keyword evidence="2" id="KW-1185">Reference proteome</keyword>
<protein>
    <submittedName>
        <fullName evidence="1">Uncharacterized protein</fullName>
    </submittedName>
</protein>
<evidence type="ECO:0000313" key="1">
    <source>
        <dbReference type="EMBL" id="KIM57550.1"/>
    </source>
</evidence>
<reference evidence="2" key="2">
    <citation type="submission" date="2015-01" db="EMBL/GenBank/DDBJ databases">
        <title>Evolutionary Origins and Diversification of the Mycorrhizal Mutualists.</title>
        <authorList>
            <consortium name="DOE Joint Genome Institute"/>
            <consortium name="Mycorrhizal Genomics Consortium"/>
            <person name="Kohler A."/>
            <person name="Kuo A."/>
            <person name="Nagy L.G."/>
            <person name="Floudas D."/>
            <person name="Copeland A."/>
            <person name="Barry K.W."/>
            <person name="Cichocki N."/>
            <person name="Veneault-Fourrey C."/>
            <person name="LaButti K."/>
            <person name="Lindquist E.A."/>
            <person name="Lipzen A."/>
            <person name="Lundell T."/>
            <person name="Morin E."/>
            <person name="Murat C."/>
            <person name="Riley R."/>
            <person name="Ohm R."/>
            <person name="Sun H."/>
            <person name="Tunlid A."/>
            <person name="Henrissat B."/>
            <person name="Grigoriev I.V."/>
            <person name="Hibbett D.S."/>
            <person name="Martin F."/>
        </authorList>
    </citation>
    <scope>NUCLEOTIDE SEQUENCE [LARGE SCALE GENOMIC DNA]</scope>
    <source>
        <strain evidence="2">Foug A</strain>
    </source>
</reference>
<dbReference type="InParanoid" id="A0A0C3D9Z8"/>
<organism evidence="1 2">
    <name type="scientific">Scleroderma citrinum Foug A</name>
    <dbReference type="NCBI Taxonomy" id="1036808"/>
    <lineage>
        <taxon>Eukaryota</taxon>
        <taxon>Fungi</taxon>
        <taxon>Dikarya</taxon>
        <taxon>Basidiomycota</taxon>
        <taxon>Agaricomycotina</taxon>
        <taxon>Agaricomycetes</taxon>
        <taxon>Agaricomycetidae</taxon>
        <taxon>Boletales</taxon>
        <taxon>Sclerodermatineae</taxon>
        <taxon>Sclerodermataceae</taxon>
        <taxon>Scleroderma</taxon>
    </lineage>
</organism>
<dbReference type="EMBL" id="KN822099">
    <property type="protein sequence ID" value="KIM57550.1"/>
    <property type="molecule type" value="Genomic_DNA"/>
</dbReference>
<evidence type="ECO:0000313" key="2">
    <source>
        <dbReference type="Proteomes" id="UP000053989"/>
    </source>
</evidence>
<reference evidence="1 2" key="1">
    <citation type="submission" date="2014-04" db="EMBL/GenBank/DDBJ databases">
        <authorList>
            <consortium name="DOE Joint Genome Institute"/>
            <person name="Kuo A."/>
            <person name="Kohler A."/>
            <person name="Nagy L.G."/>
            <person name="Floudas D."/>
            <person name="Copeland A."/>
            <person name="Barry K.W."/>
            <person name="Cichocki N."/>
            <person name="Veneault-Fourrey C."/>
            <person name="LaButti K."/>
            <person name="Lindquist E.A."/>
            <person name="Lipzen A."/>
            <person name="Lundell T."/>
            <person name="Morin E."/>
            <person name="Murat C."/>
            <person name="Sun H."/>
            <person name="Tunlid A."/>
            <person name="Henrissat B."/>
            <person name="Grigoriev I.V."/>
            <person name="Hibbett D.S."/>
            <person name="Martin F."/>
            <person name="Nordberg H.P."/>
            <person name="Cantor M.N."/>
            <person name="Hua S.X."/>
        </authorList>
    </citation>
    <scope>NUCLEOTIDE SEQUENCE [LARGE SCALE GENOMIC DNA]</scope>
    <source>
        <strain evidence="1 2">Foug A</strain>
    </source>
</reference>
<dbReference type="AlphaFoldDB" id="A0A0C3D9Z8"/>